<dbReference type="EMBL" id="BAOS01000022">
    <property type="protein sequence ID" value="GAX61492.1"/>
    <property type="molecule type" value="Genomic_DNA"/>
</dbReference>
<reference evidence="2" key="1">
    <citation type="journal article" date="2017" name="Environ. Microbiol. Rep.">
        <title>Genetic Diversity of Marine Anaerobic Ammonium-Oxidizing Bacteria as Revealed by Genomic and Proteomic Analyses of 'Candidatus Scalindua japonica'.</title>
        <authorList>
            <person name="Oshiki M."/>
            <person name="Mizuto K."/>
            <person name="Kimura Z."/>
            <person name="Kindaichi T."/>
            <person name="Satoh H."/>
            <person name="Okabe S."/>
        </authorList>
    </citation>
    <scope>NUCLEOTIDE SEQUENCE [LARGE SCALE GENOMIC DNA]</scope>
    <source>
        <strain evidence="2">husup-a2</strain>
    </source>
</reference>
<comment type="caution">
    <text evidence="1">The sequence shown here is derived from an EMBL/GenBank/DDBJ whole genome shotgun (WGS) entry which is preliminary data.</text>
</comment>
<organism evidence="1 2">
    <name type="scientific">Candidatus Scalindua japonica</name>
    <dbReference type="NCBI Taxonomy" id="1284222"/>
    <lineage>
        <taxon>Bacteria</taxon>
        <taxon>Pseudomonadati</taxon>
        <taxon>Planctomycetota</taxon>
        <taxon>Candidatus Brocadiia</taxon>
        <taxon>Candidatus Brocadiales</taxon>
        <taxon>Candidatus Scalinduaceae</taxon>
        <taxon>Candidatus Scalindua</taxon>
    </lineage>
</organism>
<dbReference type="AlphaFoldDB" id="A0A286U030"/>
<proteinExistence type="predicted"/>
<name>A0A286U030_9BACT</name>
<evidence type="ECO:0000313" key="1">
    <source>
        <dbReference type="EMBL" id="GAX61492.1"/>
    </source>
</evidence>
<accession>A0A286U030</accession>
<protein>
    <submittedName>
        <fullName evidence="1">Membrane GTPase</fullName>
    </submittedName>
</protein>
<sequence>MCILAVTVSPHSKKRGGEMNKKETEKNKAAEIAKLAQSIRKATESVANLFKILERPSVKLSIEIENFYREACDNQVSYAVINYTRGTYTR</sequence>
<gene>
    <name evidence="1" type="ORF">SCALIN_C22_0206</name>
</gene>
<dbReference type="Proteomes" id="UP000218542">
    <property type="component" value="Unassembled WGS sequence"/>
</dbReference>
<keyword evidence="2" id="KW-1185">Reference proteome</keyword>
<evidence type="ECO:0000313" key="2">
    <source>
        <dbReference type="Proteomes" id="UP000218542"/>
    </source>
</evidence>